<organism evidence="1 2">
    <name type="scientific">Pelomonas candidula</name>
    <dbReference type="NCBI Taxonomy" id="3299025"/>
    <lineage>
        <taxon>Bacteria</taxon>
        <taxon>Pseudomonadati</taxon>
        <taxon>Pseudomonadota</taxon>
        <taxon>Betaproteobacteria</taxon>
        <taxon>Burkholderiales</taxon>
        <taxon>Sphaerotilaceae</taxon>
        <taxon>Roseateles</taxon>
    </lineage>
</organism>
<accession>A0ABW7HIV7</accession>
<name>A0ABW7HIV7_9BURK</name>
<reference evidence="1 2" key="1">
    <citation type="submission" date="2024-08" db="EMBL/GenBank/DDBJ databases">
        <authorList>
            <person name="Lu H."/>
        </authorList>
    </citation>
    <scope>NUCLEOTIDE SEQUENCE [LARGE SCALE GENOMIC DNA]</scope>
    <source>
        <strain evidence="1 2">BYS78W</strain>
    </source>
</reference>
<gene>
    <name evidence="1" type="ORF">ACG04R_23205</name>
</gene>
<comment type="caution">
    <text evidence="1">The sequence shown here is derived from an EMBL/GenBank/DDBJ whole genome shotgun (WGS) entry which is preliminary data.</text>
</comment>
<dbReference type="RefSeq" id="WP_394415996.1">
    <property type="nucleotide sequence ID" value="NZ_JBIGIC010000013.1"/>
</dbReference>
<evidence type="ECO:0000313" key="2">
    <source>
        <dbReference type="Proteomes" id="UP001606134"/>
    </source>
</evidence>
<protein>
    <recommendedName>
        <fullName evidence="3">DUF2971 domain-containing protein</fullName>
    </recommendedName>
</protein>
<keyword evidence="2" id="KW-1185">Reference proteome</keyword>
<evidence type="ECO:0008006" key="3">
    <source>
        <dbReference type="Google" id="ProtNLM"/>
    </source>
</evidence>
<sequence length="170" mass="19794">METYRKAKGLETLLALCLSERAETYHHWKVFTDRNNGVCILFHRTKLRDAMKKSKVNLRRMSYLTFSELDAETIPTARLPYLKRFAFKDEGEVRAVYENAKKEAELKKVPIDLGVIEGISLNPWMAKPVADSIIAIIEQMTPNLPFEITRSNLIESRVWRKFAEKYPEQS</sequence>
<proteinExistence type="predicted"/>
<evidence type="ECO:0000313" key="1">
    <source>
        <dbReference type="EMBL" id="MFG6489603.1"/>
    </source>
</evidence>
<dbReference type="Proteomes" id="UP001606134">
    <property type="component" value="Unassembled WGS sequence"/>
</dbReference>
<dbReference type="EMBL" id="JBIGIC010000013">
    <property type="protein sequence ID" value="MFG6489603.1"/>
    <property type="molecule type" value="Genomic_DNA"/>
</dbReference>